<sequence>MSNKFANLYQEPSNIREVMAGPWNDIRIDTLHEGQTLTLESDELEHSLFFLSGTATVTNSDGTKFALQKNSALALPAHGRIDIECTSETVELLHVEMRIDG</sequence>
<dbReference type="RefSeq" id="WP_378484174.1">
    <property type="nucleotide sequence ID" value="NZ_JBHUFB010000007.1"/>
</dbReference>
<dbReference type="Gene3D" id="2.60.120.10">
    <property type="entry name" value="Jelly Rolls"/>
    <property type="match status" value="1"/>
</dbReference>
<dbReference type="InterPro" id="IPR014710">
    <property type="entry name" value="RmlC-like_jellyroll"/>
</dbReference>
<comment type="caution">
    <text evidence="1">The sequence shown here is derived from an EMBL/GenBank/DDBJ whole genome shotgun (WGS) entry which is preliminary data.</text>
</comment>
<evidence type="ECO:0000313" key="1">
    <source>
        <dbReference type="EMBL" id="MFD1811643.1"/>
    </source>
</evidence>
<organism evidence="1 2">
    <name type="scientific">Rhodococcus gannanensis</name>
    <dbReference type="NCBI Taxonomy" id="1960308"/>
    <lineage>
        <taxon>Bacteria</taxon>
        <taxon>Bacillati</taxon>
        <taxon>Actinomycetota</taxon>
        <taxon>Actinomycetes</taxon>
        <taxon>Mycobacteriales</taxon>
        <taxon>Nocardiaceae</taxon>
        <taxon>Rhodococcus</taxon>
    </lineage>
</organism>
<dbReference type="SUPFAM" id="SSF51182">
    <property type="entry name" value="RmlC-like cupins"/>
    <property type="match status" value="1"/>
</dbReference>
<evidence type="ECO:0000313" key="2">
    <source>
        <dbReference type="Proteomes" id="UP001597286"/>
    </source>
</evidence>
<name>A0ABW4NZM4_9NOCA</name>
<gene>
    <name evidence="1" type="ORF">ACFSJG_05410</name>
</gene>
<dbReference type="InterPro" id="IPR011051">
    <property type="entry name" value="RmlC_Cupin_sf"/>
</dbReference>
<protein>
    <submittedName>
        <fullName evidence="1">Uncharacterized protein</fullName>
    </submittedName>
</protein>
<reference evidence="2" key="1">
    <citation type="journal article" date="2019" name="Int. J. Syst. Evol. Microbiol.">
        <title>The Global Catalogue of Microorganisms (GCM) 10K type strain sequencing project: providing services to taxonomists for standard genome sequencing and annotation.</title>
        <authorList>
            <consortium name="The Broad Institute Genomics Platform"/>
            <consortium name="The Broad Institute Genome Sequencing Center for Infectious Disease"/>
            <person name="Wu L."/>
            <person name="Ma J."/>
        </authorList>
    </citation>
    <scope>NUCLEOTIDE SEQUENCE [LARGE SCALE GENOMIC DNA]</scope>
    <source>
        <strain evidence="2">DT72</strain>
    </source>
</reference>
<dbReference type="Proteomes" id="UP001597286">
    <property type="component" value="Unassembled WGS sequence"/>
</dbReference>
<accession>A0ABW4NZM4</accession>
<keyword evidence="2" id="KW-1185">Reference proteome</keyword>
<dbReference type="EMBL" id="JBHUFB010000007">
    <property type="protein sequence ID" value="MFD1811643.1"/>
    <property type="molecule type" value="Genomic_DNA"/>
</dbReference>
<proteinExistence type="predicted"/>